<evidence type="ECO:0000313" key="2">
    <source>
        <dbReference type="Proteomes" id="UP000298061"/>
    </source>
</evidence>
<organism evidence="1 2">
    <name type="scientific">Hericium alpestre</name>
    <dbReference type="NCBI Taxonomy" id="135208"/>
    <lineage>
        <taxon>Eukaryota</taxon>
        <taxon>Fungi</taxon>
        <taxon>Dikarya</taxon>
        <taxon>Basidiomycota</taxon>
        <taxon>Agaricomycotina</taxon>
        <taxon>Agaricomycetes</taxon>
        <taxon>Russulales</taxon>
        <taxon>Hericiaceae</taxon>
        <taxon>Hericium</taxon>
    </lineage>
</organism>
<sequence length="49" mass="5630">YLAHNLRAKATTTQDFRSIWLITCEATTTQNFRSIWLITCEVPEGTLSK</sequence>
<reference evidence="1 2" key="1">
    <citation type="submission" date="2019-02" db="EMBL/GenBank/DDBJ databases">
        <title>Genome sequencing of the rare red list fungi Hericium alpestre (H. flagellum).</title>
        <authorList>
            <person name="Buettner E."/>
            <person name="Kellner H."/>
        </authorList>
    </citation>
    <scope>NUCLEOTIDE SEQUENCE [LARGE SCALE GENOMIC DNA]</scope>
    <source>
        <strain evidence="1 2">DSM 108284</strain>
    </source>
</reference>
<keyword evidence="2" id="KW-1185">Reference proteome</keyword>
<accession>A0A4Y9ZG73</accession>
<dbReference type="AlphaFoldDB" id="A0A4Y9ZG73"/>
<dbReference type="Proteomes" id="UP000298061">
    <property type="component" value="Unassembled WGS sequence"/>
</dbReference>
<proteinExistence type="predicted"/>
<dbReference type="EMBL" id="SFCI01003216">
    <property type="protein sequence ID" value="TFY73170.1"/>
    <property type="molecule type" value="Genomic_DNA"/>
</dbReference>
<name>A0A4Y9ZG73_9AGAM</name>
<feature type="non-terminal residue" evidence="1">
    <location>
        <position position="1"/>
    </location>
</feature>
<gene>
    <name evidence="1" type="ORF">EWM64_g10842</name>
</gene>
<evidence type="ECO:0000313" key="1">
    <source>
        <dbReference type="EMBL" id="TFY73170.1"/>
    </source>
</evidence>
<comment type="caution">
    <text evidence="1">The sequence shown here is derived from an EMBL/GenBank/DDBJ whole genome shotgun (WGS) entry which is preliminary data.</text>
</comment>
<protein>
    <submittedName>
        <fullName evidence="1">Uncharacterized protein</fullName>
    </submittedName>
</protein>